<organism evidence="1 2">
    <name type="scientific">Auriscalpium vulgare</name>
    <dbReference type="NCBI Taxonomy" id="40419"/>
    <lineage>
        <taxon>Eukaryota</taxon>
        <taxon>Fungi</taxon>
        <taxon>Dikarya</taxon>
        <taxon>Basidiomycota</taxon>
        <taxon>Agaricomycotina</taxon>
        <taxon>Agaricomycetes</taxon>
        <taxon>Russulales</taxon>
        <taxon>Auriscalpiaceae</taxon>
        <taxon>Auriscalpium</taxon>
    </lineage>
</organism>
<protein>
    <submittedName>
        <fullName evidence="1">Uncharacterized protein</fullName>
    </submittedName>
</protein>
<evidence type="ECO:0000313" key="1">
    <source>
        <dbReference type="EMBL" id="KAI0039890.1"/>
    </source>
</evidence>
<dbReference type="EMBL" id="MU276251">
    <property type="protein sequence ID" value="KAI0039890.1"/>
    <property type="molecule type" value="Genomic_DNA"/>
</dbReference>
<evidence type="ECO:0000313" key="2">
    <source>
        <dbReference type="Proteomes" id="UP000814033"/>
    </source>
</evidence>
<keyword evidence="2" id="KW-1185">Reference proteome</keyword>
<sequence>MHQCRSTHAPPHPGDAYAYDYDRRRPAEPWVVTLTAGPIAIDARLARRSRARPPRSSSGVSVFASTHPTPPPRSRARARSHQCTADAHFKWPCCPHRVRLRIAALLSTARSVRLTVDSLPWVWVWVWVSGRPRPTTRGLTLTLTQTSSDALAARTPSIAPRRPRCPPILHLRPRTTPCSRPSASSIRPTYILTYRAVYSIPHADEWMDEWISRPGPLEAYLRQHLHRRN</sequence>
<gene>
    <name evidence="1" type="ORF">FA95DRAFT_967763</name>
</gene>
<reference evidence="1" key="1">
    <citation type="submission" date="2021-02" db="EMBL/GenBank/DDBJ databases">
        <authorList>
            <consortium name="DOE Joint Genome Institute"/>
            <person name="Ahrendt S."/>
            <person name="Looney B.P."/>
            <person name="Miyauchi S."/>
            <person name="Morin E."/>
            <person name="Drula E."/>
            <person name="Courty P.E."/>
            <person name="Chicoki N."/>
            <person name="Fauchery L."/>
            <person name="Kohler A."/>
            <person name="Kuo A."/>
            <person name="Labutti K."/>
            <person name="Pangilinan J."/>
            <person name="Lipzen A."/>
            <person name="Riley R."/>
            <person name="Andreopoulos W."/>
            <person name="He G."/>
            <person name="Johnson J."/>
            <person name="Barry K.W."/>
            <person name="Grigoriev I.V."/>
            <person name="Nagy L."/>
            <person name="Hibbett D."/>
            <person name="Henrissat B."/>
            <person name="Matheny P.B."/>
            <person name="Labbe J."/>
            <person name="Martin F."/>
        </authorList>
    </citation>
    <scope>NUCLEOTIDE SEQUENCE</scope>
    <source>
        <strain evidence="1">FP105234-sp</strain>
    </source>
</reference>
<accession>A0ACB8R7H2</accession>
<comment type="caution">
    <text evidence="1">The sequence shown here is derived from an EMBL/GenBank/DDBJ whole genome shotgun (WGS) entry which is preliminary data.</text>
</comment>
<reference evidence="1" key="2">
    <citation type="journal article" date="2022" name="New Phytol.">
        <title>Evolutionary transition to the ectomycorrhizal habit in the genomes of a hyperdiverse lineage of mushroom-forming fungi.</title>
        <authorList>
            <person name="Looney B."/>
            <person name="Miyauchi S."/>
            <person name="Morin E."/>
            <person name="Drula E."/>
            <person name="Courty P.E."/>
            <person name="Kohler A."/>
            <person name="Kuo A."/>
            <person name="LaButti K."/>
            <person name="Pangilinan J."/>
            <person name="Lipzen A."/>
            <person name="Riley R."/>
            <person name="Andreopoulos W."/>
            <person name="He G."/>
            <person name="Johnson J."/>
            <person name="Nolan M."/>
            <person name="Tritt A."/>
            <person name="Barry K.W."/>
            <person name="Grigoriev I.V."/>
            <person name="Nagy L.G."/>
            <person name="Hibbett D."/>
            <person name="Henrissat B."/>
            <person name="Matheny P.B."/>
            <person name="Labbe J."/>
            <person name="Martin F.M."/>
        </authorList>
    </citation>
    <scope>NUCLEOTIDE SEQUENCE</scope>
    <source>
        <strain evidence="1">FP105234-sp</strain>
    </source>
</reference>
<proteinExistence type="predicted"/>
<name>A0ACB8R7H2_9AGAM</name>
<dbReference type="Proteomes" id="UP000814033">
    <property type="component" value="Unassembled WGS sequence"/>
</dbReference>